<name>A0AAV3T1Q7_9EURY</name>
<keyword evidence="6" id="KW-1185">Reference proteome</keyword>
<reference evidence="5 6" key="1">
    <citation type="journal article" date="2019" name="Int. J. Syst. Evol. Microbiol.">
        <title>The Global Catalogue of Microorganisms (GCM) 10K type strain sequencing project: providing services to taxonomists for standard genome sequencing and annotation.</title>
        <authorList>
            <consortium name="The Broad Institute Genomics Platform"/>
            <consortium name="The Broad Institute Genome Sequencing Center for Infectious Disease"/>
            <person name="Wu L."/>
            <person name="Ma J."/>
        </authorList>
    </citation>
    <scope>NUCLEOTIDE SEQUENCE [LARGE SCALE GENOMIC DNA]</scope>
    <source>
        <strain evidence="5 6">JCM 16327</strain>
    </source>
</reference>
<comment type="caution">
    <text evidence="5">The sequence shown here is derived from an EMBL/GenBank/DDBJ whole genome shotgun (WGS) entry which is preliminary data.</text>
</comment>
<protein>
    <submittedName>
        <fullName evidence="5">AIR synthase-related protein</fullName>
    </submittedName>
</protein>
<dbReference type="PANTHER" id="PTHR30303">
    <property type="entry name" value="HYDROGENASE ISOENZYMES FORMATION PROTEIN HYPE"/>
    <property type="match status" value="1"/>
</dbReference>
<dbReference type="PANTHER" id="PTHR30303:SF4">
    <property type="entry name" value="HYDROGENASE EXPRESSION_FORMATION PROTEIN HYPE"/>
    <property type="match status" value="1"/>
</dbReference>
<feature type="domain" description="PurM-like C-terminal" evidence="4">
    <location>
        <begin position="157"/>
        <end position="305"/>
    </location>
</feature>
<dbReference type="Proteomes" id="UP001500194">
    <property type="component" value="Unassembled WGS sequence"/>
</dbReference>
<dbReference type="Gene3D" id="3.30.1330.10">
    <property type="entry name" value="PurM-like, N-terminal domain"/>
    <property type="match status" value="1"/>
</dbReference>
<feature type="compositionally biased region" description="Basic and acidic residues" evidence="2">
    <location>
        <begin position="328"/>
        <end position="339"/>
    </location>
</feature>
<organism evidence="5 6">
    <name type="scientific">Salarchaeum japonicum</name>
    <dbReference type="NCBI Taxonomy" id="555573"/>
    <lineage>
        <taxon>Archaea</taxon>
        <taxon>Methanobacteriati</taxon>
        <taxon>Methanobacteriota</taxon>
        <taxon>Stenosarchaea group</taxon>
        <taxon>Halobacteria</taxon>
        <taxon>Halobacteriales</taxon>
        <taxon>Halobacteriaceae</taxon>
    </lineage>
</organism>
<accession>A0AAV3T1Q7</accession>
<evidence type="ECO:0000313" key="5">
    <source>
        <dbReference type="EMBL" id="GAA0652478.1"/>
    </source>
</evidence>
<dbReference type="GeneID" id="68573864"/>
<feature type="region of interest" description="Disordered" evidence="2">
    <location>
        <begin position="300"/>
        <end position="339"/>
    </location>
</feature>
<dbReference type="Gene3D" id="3.90.650.10">
    <property type="entry name" value="PurM-like C-terminal domain"/>
    <property type="match status" value="1"/>
</dbReference>
<dbReference type="RefSeq" id="WP_227260853.1">
    <property type="nucleotide sequence ID" value="NZ_BAAADU010000002.1"/>
</dbReference>
<dbReference type="SUPFAM" id="SSF55326">
    <property type="entry name" value="PurM N-terminal domain-like"/>
    <property type="match status" value="1"/>
</dbReference>
<evidence type="ECO:0000259" key="4">
    <source>
        <dbReference type="Pfam" id="PF02769"/>
    </source>
</evidence>
<dbReference type="Pfam" id="PF02769">
    <property type="entry name" value="AIRS_C"/>
    <property type="match status" value="1"/>
</dbReference>
<comment type="similarity">
    <text evidence="1">Belongs to the HypE family.</text>
</comment>
<sequence length="339" mass="35071">MDHGKASREFFDRHVAPNLGAERDDVLLGPTHGADFGALDLGDRVLALASDPLFVLGDLGVRDAAWFAFHIAVSDVALSGLPPTHLAVDWNLPLDADPAFVGEVFSVFDAEARDLGASIVTGHTGAYEDCSFPTVGGATALALGDHSDLVLPTGATPGDRVVVTKGPAIETVGVVASVFGDRLDLPEETVNRARDRLRDASPVRDALAAAATGEVTAMHDATERGLANGLHELAAASGVGVDIARDAVPVSPGVREVCDALGIDPWTASSSGTVVLAARDSMPVVDALADEGIPAADAGRVTESGVRVDGSPLPEPDSDPFWPAYADLRNRDDRRGPNA</sequence>
<dbReference type="InterPro" id="IPR010918">
    <property type="entry name" value="PurM-like_C_dom"/>
</dbReference>
<gene>
    <name evidence="5" type="ORF">GCM10009019_14590</name>
</gene>
<dbReference type="InterPro" id="IPR036676">
    <property type="entry name" value="PurM-like_C_sf"/>
</dbReference>
<dbReference type="InterPro" id="IPR036921">
    <property type="entry name" value="PurM-like_N_sf"/>
</dbReference>
<dbReference type="AlphaFoldDB" id="A0AAV3T1Q7"/>
<proteinExistence type="inferred from homology"/>
<evidence type="ECO:0000259" key="3">
    <source>
        <dbReference type="Pfam" id="PF00586"/>
    </source>
</evidence>
<dbReference type="InterPro" id="IPR016188">
    <property type="entry name" value="PurM-like_N"/>
</dbReference>
<dbReference type="PIRSF" id="PIRSF005644">
    <property type="entry name" value="Hdrgns_mtr_HypE"/>
    <property type="match status" value="1"/>
</dbReference>
<dbReference type="CDD" id="cd06061">
    <property type="entry name" value="PurM-like1"/>
    <property type="match status" value="1"/>
</dbReference>
<dbReference type="EMBL" id="BAAADU010000002">
    <property type="protein sequence ID" value="GAA0652478.1"/>
    <property type="molecule type" value="Genomic_DNA"/>
</dbReference>
<evidence type="ECO:0000256" key="1">
    <source>
        <dbReference type="ARBA" id="ARBA00006243"/>
    </source>
</evidence>
<dbReference type="SUPFAM" id="SSF56042">
    <property type="entry name" value="PurM C-terminal domain-like"/>
    <property type="match status" value="1"/>
</dbReference>
<feature type="domain" description="PurM-like N-terminal" evidence="3">
    <location>
        <begin position="35"/>
        <end position="136"/>
    </location>
</feature>
<dbReference type="Pfam" id="PF00586">
    <property type="entry name" value="AIRS"/>
    <property type="match status" value="1"/>
</dbReference>
<evidence type="ECO:0000313" key="6">
    <source>
        <dbReference type="Proteomes" id="UP001500194"/>
    </source>
</evidence>
<dbReference type="GO" id="GO:0051604">
    <property type="term" value="P:protein maturation"/>
    <property type="evidence" value="ECO:0007669"/>
    <property type="project" value="TreeGrafter"/>
</dbReference>
<dbReference type="InterPro" id="IPR011854">
    <property type="entry name" value="HypE"/>
</dbReference>
<evidence type="ECO:0000256" key="2">
    <source>
        <dbReference type="SAM" id="MobiDB-lite"/>
    </source>
</evidence>